<evidence type="ECO:0000313" key="5">
    <source>
        <dbReference type="Proteomes" id="UP000237423"/>
    </source>
</evidence>
<organism evidence="2 4">
    <name type="scientific">Methylovulum psychrotolerans</name>
    <dbReference type="NCBI Taxonomy" id="1704499"/>
    <lineage>
        <taxon>Bacteria</taxon>
        <taxon>Pseudomonadati</taxon>
        <taxon>Pseudomonadota</taxon>
        <taxon>Gammaproteobacteria</taxon>
        <taxon>Methylococcales</taxon>
        <taxon>Methylococcaceae</taxon>
        <taxon>Methylovulum</taxon>
    </lineage>
</organism>
<evidence type="ECO:0000313" key="2">
    <source>
        <dbReference type="EMBL" id="ASF46904.1"/>
    </source>
</evidence>
<feature type="signal peptide" evidence="1">
    <location>
        <begin position="1"/>
        <end position="21"/>
    </location>
</feature>
<proteinExistence type="predicted"/>
<reference evidence="3 5" key="2">
    <citation type="submission" date="2017-11" db="EMBL/GenBank/DDBJ databases">
        <title>Draft Genome Sequence of Methylobacter psychrotolerans Sph1T, an Obligate Methanotroph from Low-Temperature Environments.</title>
        <authorList>
            <person name="Oshkin I.Y."/>
            <person name="Miroshnikov K."/>
            <person name="Belova S.E."/>
            <person name="Korzhenkov A."/>
            <person name="Toshchakov S.V."/>
            <person name="Dedysh S.N."/>
        </authorList>
    </citation>
    <scope>NUCLEOTIDE SEQUENCE [LARGE SCALE GENOMIC DNA]</scope>
    <source>
        <strain evidence="3 5">Sph1</strain>
    </source>
</reference>
<accession>A0A1Z4C031</accession>
<keyword evidence="1" id="KW-0732">Signal</keyword>
<evidence type="ECO:0000256" key="1">
    <source>
        <dbReference type="SAM" id="SignalP"/>
    </source>
</evidence>
<dbReference type="Gene3D" id="3.10.450.40">
    <property type="match status" value="1"/>
</dbReference>
<dbReference type="EMBL" id="CP022129">
    <property type="protein sequence ID" value="ASF46904.1"/>
    <property type="molecule type" value="Genomic_DNA"/>
</dbReference>
<evidence type="ECO:0008006" key="6">
    <source>
        <dbReference type="Google" id="ProtNLM"/>
    </source>
</evidence>
<dbReference type="EMBL" id="PGFZ01000003">
    <property type="protein sequence ID" value="POZ52337.1"/>
    <property type="molecule type" value="Genomic_DNA"/>
</dbReference>
<dbReference type="AlphaFoldDB" id="A0A1Z4C031"/>
<evidence type="ECO:0000313" key="3">
    <source>
        <dbReference type="EMBL" id="POZ52337.1"/>
    </source>
</evidence>
<dbReference type="Proteomes" id="UP000237423">
    <property type="component" value="Unassembled WGS sequence"/>
</dbReference>
<sequence>MKTLNALIASVLMFVSLQASAAVINKTQAETIAETAVQGGTVLQAHFDRRDHGIPAHWDIDIANPGANPTMEAAVWVDASTGTVIKIIYQKL</sequence>
<name>A0A1Z4C031_9GAMM</name>
<feature type="chain" id="PRO_5036031004" description="PepSY domain-containing protein" evidence="1">
    <location>
        <begin position="22"/>
        <end position="92"/>
    </location>
</feature>
<dbReference type="Proteomes" id="UP000197019">
    <property type="component" value="Chromosome"/>
</dbReference>
<gene>
    <name evidence="3" type="ORF">AADEFJLK_01818</name>
    <name evidence="2" type="ORF">CEK71_12950</name>
</gene>
<protein>
    <recommendedName>
        <fullName evidence="6">PepSY domain-containing protein</fullName>
    </recommendedName>
</protein>
<dbReference type="RefSeq" id="WP_088619776.1">
    <property type="nucleotide sequence ID" value="NZ_CP022129.1"/>
</dbReference>
<dbReference type="KEGG" id="mpsy:CEK71_12950"/>
<reference evidence="2 4" key="1">
    <citation type="submission" date="2017-06" db="EMBL/GenBank/DDBJ databases">
        <title>Genome Sequencing of the methanotroph Methylovulum psychrotolerants str. HV10-M2 isolated from a high-altitude environment.</title>
        <authorList>
            <person name="Mateos-Rivera A."/>
        </authorList>
    </citation>
    <scope>NUCLEOTIDE SEQUENCE [LARGE SCALE GENOMIC DNA]</scope>
    <source>
        <strain evidence="2 4">HV10_M2</strain>
    </source>
</reference>
<keyword evidence="4" id="KW-1185">Reference proteome</keyword>
<evidence type="ECO:0000313" key="4">
    <source>
        <dbReference type="Proteomes" id="UP000197019"/>
    </source>
</evidence>